<evidence type="ECO:0000259" key="1">
    <source>
        <dbReference type="Pfam" id="PF05838"/>
    </source>
</evidence>
<dbReference type="EMBL" id="FOUB01000007">
    <property type="protein sequence ID" value="SFL93699.1"/>
    <property type="molecule type" value="Genomic_DNA"/>
</dbReference>
<reference evidence="4" key="1">
    <citation type="submission" date="2016-10" db="EMBL/GenBank/DDBJ databases">
        <authorList>
            <person name="Varghese N."/>
            <person name="Submissions S."/>
        </authorList>
    </citation>
    <scope>NUCLEOTIDE SEQUENCE [LARGE SCALE GENOMIC DNA]</scope>
    <source>
        <strain evidence="4">Nm44</strain>
    </source>
</reference>
<protein>
    <submittedName>
        <fullName evidence="3">Predicted Peptidoglycan domain-containing protein</fullName>
    </submittedName>
</protein>
<sequence length="170" mass="18659">MVETIIDDIIRREGNFINHPNDRGGPTKYGITAKTLGGWLHLGRLATSEEVAVLTEAEAREIYRHQYIVEPGFDAITHPALQALLVDSGVHSDPRTAVHWLQTALSVVADGVIGPKTLAAIAATDQNKLYRKVLAARVRHLGRLITNDPKQSVFAAGWMNRMAEFVEGTV</sequence>
<dbReference type="Gene3D" id="1.20.141.10">
    <property type="entry name" value="Chitosanase, subunit A, domain 1"/>
    <property type="match status" value="1"/>
</dbReference>
<dbReference type="InterPro" id="IPR023346">
    <property type="entry name" value="Lysozyme-like_dom_sf"/>
</dbReference>
<feature type="domain" description="TtsA-like Glycoside hydrolase family 108" evidence="1">
    <location>
        <begin position="7"/>
        <end position="91"/>
    </location>
</feature>
<gene>
    <name evidence="3" type="ORF">SAMN05421863_100765</name>
</gene>
<dbReference type="AlphaFoldDB" id="A0A1I4LRX4"/>
<dbReference type="InterPro" id="IPR018537">
    <property type="entry name" value="Peptidoglycan-bd_3"/>
</dbReference>
<keyword evidence="4" id="KW-1185">Reference proteome</keyword>
<dbReference type="Pfam" id="PF05838">
    <property type="entry name" value="Glyco_hydro_108"/>
    <property type="match status" value="1"/>
</dbReference>
<evidence type="ECO:0000313" key="4">
    <source>
        <dbReference type="Proteomes" id="UP000183287"/>
    </source>
</evidence>
<dbReference type="SUPFAM" id="SSF53955">
    <property type="entry name" value="Lysozyme-like"/>
    <property type="match status" value="1"/>
</dbReference>
<dbReference type="OrthoDB" id="9815229at2"/>
<organism evidence="3 4">
    <name type="scientific">Nitrosomonas communis</name>
    <dbReference type="NCBI Taxonomy" id="44574"/>
    <lineage>
        <taxon>Bacteria</taxon>
        <taxon>Pseudomonadati</taxon>
        <taxon>Pseudomonadota</taxon>
        <taxon>Betaproteobacteria</taxon>
        <taxon>Nitrosomonadales</taxon>
        <taxon>Nitrosomonadaceae</taxon>
        <taxon>Nitrosomonas</taxon>
    </lineage>
</organism>
<dbReference type="InterPro" id="IPR008565">
    <property type="entry name" value="TtsA-like_GH18_dom"/>
</dbReference>
<evidence type="ECO:0000313" key="3">
    <source>
        <dbReference type="EMBL" id="SFL93699.1"/>
    </source>
</evidence>
<proteinExistence type="predicted"/>
<name>A0A1I4LRX4_9PROT</name>
<evidence type="ECO:0000259" key="2">
    <source>
        <dbReference type="Pfam" id="PF09374"/>
    </source>
</evidence>
<accession>A0A1I4LRX4</accession>
<feature type="domain" description="Peptidoglycan binding" evidence="2">
    <location>
        <begin position="97"/>
        <end position="162"/>
    </location>
</feature>
<dbReference type="Pfam" id="PF09374">
    <property type="entry name" value="PG_binding_3"/>
    <property type="match status" value="1"/>
</dbReference>
<dbReference type="RefSeq" id="WP_074904128.1">
    <property type="nucleotide sequence ID" value="NZ_FOUB01000007.1"/>
</dbReference>
<dbReference type="Proteomes" id="UP000183287">
    <property type="component" value="Unassembled WGS sequence"/>
</dbReference>
<dbReference type="CDD" id="cd13926">
    <property type="entry name" value="N-acetylmuramidase_GH108"/>
    <property type="match status" value="1"/>
</dbReference>